<evidence type="ECO:0000256" key="11">
    <source>
        <dbReference type="ARBA" id="ARBA00022989"/>
    </source>
</evidence>
<evidence type="ECO:0000256" key="3">
    <source>
        <dbReference type="ARBA" id="ARBA00012438"/>
    </source>
</evidence>
<feature type="domain" description="Histidine kinase" evidence="15">
    <location>
        <begin position="237"/>
        <end position="450"/>
    </location>
</feature>
<dbReference type="Gene3D" id="1.10.287.130">
    <property type="match status" value="1"/>
</dbReference>
<evidence type="ECO:0000256" key="14">
    <source>
        <dbReference type="SAM" id="Phobius"/>
    </source>
</evidence>
<dbReference type="InterPro" id="IPR003660">
    <property type="entry name" value="HAMP_dom"/>
</dbReference>
<dbReference type="InterPro" id="IPR004358">
    <property type="entry name" value="Sig_transdc_His_kin-like_C"/>
</dbReference>
<dbReference type="CDD" id="cd00082">
    <property type="entry name" value="HisKA"/>
    <property type="match status" value="1"/>
</dbReference>
<protein>
    <recommendedName>
        <fullName evidence="3">histidine kinase</fullName>
        <ecNumber evidence="3">2.7.13.3</ecNumber>
    </recommendedName>
</protein>
<keyword evidence="5" id="KW-0597">Phosphoprotein</keyword>
<dbReference type="SUPFAM" id="SSF55874">
    <property type="entry name" value="ATPase domain of HSP90 chaperone/DNA topoisomerase II/histidine kinase"/>
    <property type="match status" value="1"/>
</dbReference>
<dbReference type="EMBL" id="DVMJ01000069">
    <property type="protein sequence ID" value="HIU14050.1"/>
    <property type="molecule type" value="Genomic_DNA"/>
</dbReference>
<dbReference type="InterPro" id="IPR036097">
    <property type="entry name" value="HisK_dim/P_sf"/>
</dbReference>
<accession>A0A9D1L0S3</accession>
<evidence type="ECO:0000259" key="15">
    <source>
        <dbReference type="PROSITE" id="PS50109"/>
    </source>
</evidence>
<reference evidence="17" key="1">
    <citation type="submission" date="2020-10" db="EMBL/GenBank/DDBJ databases">
        <authorList>
            <person name="Gilroy R."/>
        </authorList>
    </citation>
    <scope>NUCLEOTIDE SEQUENCE</scope>
    <source>
        <strain evidence="17">CHK195-11698</strain>
    </source>
</reference>
<dbReference type="InterPro" id="IPR003661">
    <property type="entry name" value="HisK_dim/P_dom"/>
</dbReference>
<keyword evidence="10" id="KW-0067">ATP-binding</keyword>
<dbReference type="AlphaFoldDB" id="A0A9D1L0S3"/>
<comment type="caution">
    <text evidence="17">The sequence shown here is derived from an EMBL/GenBank/DDBJ whole genome shotgun (WGS) entry which is preliminary data.</text>
</comment>
<evidence type="ECO:0000256" key="12">
    <source>
        <dbReference type="ARBA" id="ARBA00023012"/>
    </source>
</evidence>
<dbReference type="PROSITE" id="PS50885">
    <property type="entry name" value="HAMP"/>
    <property type="match status" value="1"/>
</dbReference>
<sequence length="452" mass="51377">MRLSQKFFAITYCIVLLFCGIGGSVLVHYASSLLYQNREASLKQTSTYVLQSFLSLADLGSGLYDQTELDQMTRQISQEMGNASCQIQIRPYDETENLHLGLGYLDYQPAQSMMYSLSRVEVSNQNYLIQVRMDLKDIERQTHLLWYVYMLMVLVMALTSGLVLNRVANRLAKPINQLSLGAKQIAKGQYGKQVLIQSHDQELQQLADSFNHMSLMVENNIQEVTRQANQRDLFVANFTHEMKTPMTSIIGYARMLDIYDLDSEEGHQAAKAIYHEAKRLENLSQQLLNLYLYQNENFEMQTLSLRTLEEQLRISLDPLSAKYNVAYQCTFAEGTIIGNMPLLLSLLCNLADNAMKASQPGQVILLSSEKRDDMMRFYVKDEGRGIQPEHLPYLTEAFYREDKARSRNQGGAGLGLTLCEDICRIHGTTLTFESEVGQGTLVYFDLKGGFAK</sequence>
<keyword evidence="8" id="KW-0547">Nucleotide-binding</keyword>
<dbReference type="Pfam" id="PF00672">
    <property type="entry name" value="HAMP"/>
    <property type="match status" value="1"/>
</dbReference>
<dbReference type="GO" id="GO:0005886">
    <property type="term" value="C:plasma membrane"/>
    <property type="evidence" value="ECO:0007669"/>
    <property type="project" value="UniProtKB-SubCell"/>
</dbReference>
<keyword evidence="12" id="KW-0902">Two-component regulatory system</keyword>
<evidence type="ECO:0000256" key="2">
    <source>
        <dbReference type="ARBA" id="ARBA00004651"/>
    </source>
</evidence>
<evidence type="ECO:0000313" key="17">
    <source>
        <dbReference type="EMBL" id="HIU14050.1"/>
    </source>
</evidence>
<dbReference type="EC" id="2.7.13.3" evidence="3"/>
<dbReference type="GO" id="GO:0005524">
    <property type="term" value="F:ATP binding"/>
    <property type="evidence" value="ECO:0007669"/>
    <property type="project" value="UniProtKB-KW"/>
</dbReference>
<dbReference type="Gene3D" id="6.10.340.10">
    <property type="match status" value="1"/>
</dbReference>
<dbReference type="SUPFAM" id="SSF47384">
    <property type="entry name" value="Homodimeric domain of signal transducing histidine kinase"/>
    <property type="match status" value="1"/>
</dbReference>
<keyword evidence="7 14" id="KW-0812">Transmembrane</keyword>
<evidence type="ECO:0000256" key="6">
    <source>
        <dbReference type="ARBA" id="ARBA00022679"/>
    </source>
</evidence>
<dbReference type="PROSITE" id="PS50109">
    <property type="entry name" value="HIS_KIN"/>
    <property type="match status" value="1"/>
</dbReference>
<dbReference type="SMART" id="SM00304">
    <property type="entry name" value="HAMP"/>
    <property type="match status" value="1"/>
</dbReference>
<keyword evidence="11 14" id="KW-1133">Transmembrane helix</keyword>
<evidence type="ECO:0000256" key="7">
    <source>
        <dbReference type="ARBA" id="ARBA00022692"/>
    </source>
</evidence>
<keyword evidence="9" id="KW-0418">Kinase</keyword>
<keyword evidence="4" id="KW-1003">Cell membrane</keyword>
<dbReference type="GO" id="GO:0000155">
    <property type="term" value="F:phosphorelay sensor kinase activity"/>
    <property type="evidence" value="ECO:0007669"/>
    <property type="project" value="InterPro"/>
</dbReference>
<dbReference type="CDD" id="cd06225">
    <property type="entry name" value="HAMP"/>
    <property type="match status" value="1"/>
</dbReference>
<evidence type="ECO:0000256" key="5">
    <source>
        <dbReference type="ARBA" id="ARBA00022553"/>
    </source>
</evidence>
<evidence type="ECO:0000259" key="16">
    <source>
        <dbReference type="PROSITE" id="PS50885"/>
    </source>
</evidence>
<dbReference type="Pfam" id="PF00512">
    <property type="entry name" value="HisKA"/>
    <property type="match status" value="1"/>
</dbReference>
<keyword evidence="13 14" id="KW-0472">Membrane</keyword>
<name>A0A9D1L0S3_9FIRM</name>
<dbReference type="PRINTS" id="PR00344">
    <property type="entry name" value="BCTRLSENSOR"/>
</dbReference>
<dbReference type="Gene3D" id="3.30.565.10">
    <property type="entry name" value="Histidine kinase-like ATPase, C-terminal domain"/>
    <property type="match status" value="1"/>
</dbReference>
<dbReference type="PANTHER" id="PTHR45528">
    <property type="entry name" value="SENSOR HISTIDINE KINASE CPXA"/>
    <property type="match status" value="1"/>
</dbReference>
<dbReference type="Pfam" id="PF02518">
    <property type="entry name" value="HATPase_c"/>
    <property type="match status" value="1"/>
</dbReference>
<evidence type="ECO:0000256" key="9">
    <source>
        <dbReference type="ARBA" id="ARBA00022777"/>
    </source>
</evidence>
<dbReference type="InterPro" id="IPR050398">
    <property type="entry name" value="HssS/ArlS-like"/>
</dbReference>
<evidence type="ECO:0000256" key="4">
    <source>
        <dbReference type="ARBA" id="ARBA00022475"/>
    </source>
</evidence>
<reference evidence="17" key="2">
    <citation type="journal article" date="2021" name="PeerJ">
        <title>Extensive microbial diversity within the chicken gut microbiome revealed by metagenomics and culture.</title>
        <authorList>
            <person name="Gilroy R."/>
            <person name="Ravi A."/>
            <person name="Getino M."/>
            <person name="Pursley I."/>
            <person name="Horton D.L."/>
            <person name="Alikhan N.F."/>
            <person name="Baker D."/>
            <person name="Gharbi K."/>
            <person name="Hall N."/>
            <person name="Watson M."/>
            <person name="Adriaenssens E.M."/>
            <person name="Foster-Nyarko E."/>
            <person name="Jarju S."/>
            <person name="Secka A."/>
            <person name="Antonio M."/>
            <person name="Oren A."/>
            <person name="Chaudhuri R.R."/>
            <person name="La Ragione R."/>
            <person name="Hildebrand F."/>
            <person name="Pallen M.J."/>
        </authorList>
    </citation>
    <scope>NUCLEOTIDE SEQUENCE</scope>
    <source>
        <strain evidence="17">CHK195-11698</strain>
    </source>
</reference>
<dbReference type="SUPFAM" id="SSF158472">
    <property type="entry name" value="HAMP domain-like"/>
    <property type="match status" value="1"/>
</dbReference>
<dbReference type="PANTHER" id="PTHR45528:SF1">
    <property type="entry name" value="SENSOR HISTIDINE KINASE CPXA"/>
    <property type="match status" value="1"/>
</dbReference>
<dbReference type="InterPro" id="IPR003594">
    <property type="entry name" value="HATPase_dom"/>
</dbReference>
<feature type="transmembrane region" description="Helical" evidence="14">
    <location>
        <begin position="144"/>
        <end position="164"/>
    </location>
</feature>
<evidence type="ECO:0000256" key="1">
    <source>
        <dbReference type="ARBA" id="ARBA00000085"/>
    </source>
</evidence>
<keyword evidence="6" id="KW-0808">Transferase</keyword>
<evidence type="ECO:0000256" key="10">
    <source>
        <dbReference type="ARBA" id="ARBA00022840"/>
    </source>
</evidence>
<dbReference type="Proteomes" id="UP000824175">
    <property type="component" value="Unassembled WGS sequence"/>
</dbReference>
<evidence type="ECO:0000256" key="8">
    <source>
        <dbReference type="ARBA" id="ARBA00022741"/>
    </source>
</evidence>
<evidence type="ECO:0000313" key="18">
    <source>
        <dbReference type="Proteomes" id="UP000824175"/>
    </source>
</evidence>
<dbReference type="SMART" id="SM00388">
    <property type="entry name" value="HisKA"/>
    <property type="match status" value="1"/>
</dbReference>
<feature type="domain" description="HAMP" evidence="16">
    <location>
        <begin position="169"/>
        <end position="222"/>
    </location>
</feature>
<comment type="subcellular location">
    <subcellularLocation>
        <location evidence="2">Cell membrane</location>
        <topology evidence="2">Multi-pass membrane protein</topology>
    </subcellularLocation>
</comment>
<organism evidence="17 18">
    <name type="scientific">Candidatus Fimiplasma intestinipullorum</name>
    <dbReference type="NCBI Taxonomy" id="2840825"/>
    <lineage>
        <taxon>Bacteria</taxon>
        <taxon>Bacillati</taxon>
        <taxon>Bacillota</taxon>
        <taxon>Clostridia</taxon>
        <taxon>Eubacteriales</taxon>
        <taxon>Candidatus Fimiplasma</taxon>
    </lineage>
</organism>
<gene>
    <name evidence="17" type="ORF">IAD15_08280</name>
</gene>
<evidence type="ECO:0000256" key="13">
    <source>
        <dbReference type="ARBA" id="ARBA00023136"/>
    </source>
</evidence>
<dbReference type="InterPro" id="IPR036890">
    <property type="entry name" value="HATPase_C_sf"/>
</dbReference>
<proteinExistence type="predicted"/>
<dbReference type="InterPro" id="IPR005467">
    <property type="entry name" value="His_kinase_dom"/>
</dbReference>
<feature type="transmembrane region" description="Helical" evidence="14">
    <location>
        <begin position="7"/>
        <end position="30"/>
    </location>
</feature>
<dbReference type="SMART" id="SM00387">
    <property type="entry name" value="HATPase_c"/>
    <property type="match status" value="1"/>
</dbReference>
<comment type="catalytic activity">
    <reaction evidence="1">
        <text>ATP + protein L-histidine = ADP + protein N-phospho-L-histidine.</text>
        <dbReference type="EC" id="2.7.13.3"/>
    </reaction>
</comment>